<dbReference type="RefSeq" id="WP_064036849.1">
    <property type="nucleotide sequence ID" value="NZ_LUUH01000053.1"/>
</dbReference>
<gene>
    <name evidence="4" type="ORF">A1353_14210</name>
</gene>
<dbReference type="InterPro" id="IPR006143">
    <property type="entry name" value="RND_pump_MFP"/>
</dbReference>
<sequence>MNPQALDLKVLLPILVLLAAAGAAWAIIASKPQAVQQSAPPVIPKVNVVRVQPQSLRLNVISQGVVTPREAIDLVTEVGGKVAQVNPAVVAGGFFAANELLLTIDPRDYDYAIVAAEAQLAEAQRVLINEQAQVEQAHSEWQALGEGEPTALALRKPQLAEAQAKLKAAEADLTKAKLNRSRCELRAPFAGRVLNKQAGLGQYLPSGAVIARIYASDIAEIRLPISTDQLAYLELPLGHAANNKTQHWPAVTLRAELAGKPQSWQGRIVRSEAALDDNSGQLYLVAQVAEPFRETPDRPPLLSGLFVQAEIEGVRREGLFTLPRTALNGLQQAKLVDAEQRLEIRQLQVLRHDAERVIVKGGLNPGDRVVVSELPVPVAGMQVNALEARPEAVQ</sequence>
<dbReference type="Gene3D" id="1.10.287.470">
    <property type="entry name" value="Helix hairpin bin"/>
    <property type="match status" value="1"/>
</dbReference>
<comment type="similarity">
    <text evidence="1">Belongs to the membrane fusion protein (MFP) (TC 8.A.1) family.</text>
</comment>
<dbReference type="EMBL" id="LUUH01000053">
    <property type="protein sequence ID" value="OAI03808.1"/>
    <property type="molecule type" value="Genomic_DNA"/>
</dbReference>
<accession>A0A177MDI4</accession>
<protein>
    <submittedName>
        <fullName evidence="4">Efflux transporter periplasmic adaptor subunit</fullName>
    </submittedName>
</protein>
<evidence type="ECO:0000256" key="1">
    <source>
        <dbReference type="ARBA" id="ARBA00009477"/>
    </source>
</evidence>
<name>A0A177MDI4_METMH</name>
<evidence type="ECO:0000313" key="4">
    <source>
        <dbReference type="EMBL" id="OAI03808.1"/>
    </source>
</evidence>
<dbReference type="PANTHER" id="PTHR30469">
    <property type="entry name" value="MULTIDRUG RESISTANCE PROTEIN MDTA"/>
    <property type="match status" value="1"/>
</dbReference>
<evidence type="ECO:0000256" key="2">
    <source>
        <dbReference type="SAM" id="Coils"/>
    </source>
</evidence>
<dbReference type="Pfam" id="PF25967">
    <property type="entry name" value="RND-MFP_C"/>
    <property type="match status" value="1"/>
</dbReference>
<dbReference type="PANTHER" id="PTHR30469:SF12">
    <property type="entry name" value="MULTIDRUG RESISTANCE PROTEIN MDTA"/>
    <property type="match status" value="1"/>
</dbReference>
<dbReference type="AlphaFoldDB" id="A0A177MDI4"/>
<dbReference type="GO" id="GO:0015562">
    <property type="term" value="F:efflux transmembrane transporter activity"/>
    <property type="evidence" value="ECO:0007669"/>
    <property type="project" value="TreeGrafter"/>
</dbReference>
<proteinExistence type="inferred from homology"/>
<dbReference type="GO" id="GO:1990281">
    <property type="term" value="C:efflux pump complex"/>
    <property type="evidence" value="ECO:0007669"/>
    <property type="project" value="TreeGrafter"/>
</dbReference>
<reference evidence="4 5" key="1">
    <citation type="submission" date="2016-03" db="EMBL/GenBank/DDBJ databases">
        <authorList>
            <person name="Ploux O."/>
        </authorList>
    </citation>
    <scope>NUCLEOTIDE SEQUENCE [LARGE SCALE GENOMIC DNA]</scope>
    <source>
        <strain evidence="4 5">R-45371</strain>
    </source>
</reference>
<keyword evidence="2" id="KW-0175">Coiled coil</keyword>
<dbReference type="Proteomes" id="UP000077763">
    <property type="component" value="Unassembled WGS sequence"/>
</dbReference>
<feature type="domain" description="Multidrug resistance protein MdtA-like C-terminal permuted SH3" evidence="3">
    <location>
        <begin position="335"/>
        <end position="374"/>
    </location>
</feature>
<organism evidence="4 5">
    <name type="scientific">Methylomonas methanica</name>
    <dbReference type="NCBI Taxonomy" id="421"/>
    <lineage>
        <taxon>Bacteria</taxon>
        <taxon>Pseudomonadati</taxon>
        <taxon>Pseudomonadota</taxon>
        <taxon>Gammaproteobacteria</taxon>
        <taxon>Methylococcales</taxon>
        <taxon>Methylococcaceae</taxon>
        <taxon>Methylomonas</taxon>
    </lineage>
</organism>
<evidence type="ECO:0000259" key="3">
    <source>
        <dbReference type="Pfam" id="PF25967"/>
    </source>
</evidence>
<dbReference type="InterPro" id="IPR058627">
    <property type="entry name" value="MdtA-like_C"/>
</dbReference>
<dbReference type="NCBIfam" id="TIGR01730">
    <property type="entry name" value="RND_mfp"/>
    <property type="match status" value="1"/>
</dbReference>
<comment type="caution">
    <text evidence="4">The sequence shown here is derived from an EMBL/GenBank/DDBJ whole genome shotgun (WGS) entry which is preliminary data.</text>
</comment>
<dbReference type="Gene3D" id="2.40.420.20">
    <property type="match status" value="1"/>
</dbReference>
<feature type="coiled-coil region" evidence="2">
    <location>
        <begin position="113"/>
        <end position="186"/>
    </location>
</feature>
<dbReference type="SUPFAM" id="SSF111369">
    <property type="entry name" value="HlyD-like secretion proteins"/>
    <property type="match status" value="1"/>
</dbReference>
<dbReference type="Gene3D" id="2.40.50.100">
    <property type="match status" value="1"/>
</dbReference>
<dbReference type="Gene3D" id="2.40.30.170">
    <property type="match status" value="1"/>
</dbReference>
<evidence type="ECO:0000313" key="5">
    <source>
        <dbReference type="Proteomes" id="UP000077763"/>
    </source>
</evidence>